<protein>
    <submittedName>
        <fullName evidence="1">DUF6042 family protein</fullName>
    </submittedName>
</protein>
<organism evidence="1 2">
    <name type="scientific">Tepidibacter hydrothermalis</name>
    <dbReference type="NCBI Taxonomy" id="3036126"/>
    <lineage>
        <taxon>Bacteria</taxon>
        <taxon>Bacillati</taxon>
        <taxon>Bacillota</taxon>
        <taxon>Clostridia</taxon>
        <taxon>Peptostreptococcales</taxon>
        <taxon>Peptostreptococcaceae</taxon>
        <taxon>Tepidibacter</taxon>
    </lineage>
</organism>
<proteinExistence type="predicted"/>
<dbReference type="Proteomes" id="UP001222800">
    <property type="component" value="Chromosome"/>
</dbReference>
<sequence length="223" mass="26164">MRSKKVVNLTKEIESKFWFRYLPETTYKTYLMMAHLKMKGLEGEEGTNKLLTTIFAIESETGKLKEEKERVINKLGIKYPTNRVEDLDILIKYNLIKETKNENDELVYEYNLPIPNPEEVLSLDEEEKTMLEKIRFEIKHQNAFNNILTLLINSNGNLLTSLEYIYDTTKIKLADIKEVLAYLVEEGSIKVKADKEVKNLRKADKVYVSINKEVFEQKRFVIS</sequence>
<dbReference type="RefSeq" id="WP_277732482.1">
    <property type="nucleotide sequence ID" value="NZ_CP120733.1"/>
</dbReference>
<accession>A0ABY8EI35</accession>
<dbReference type="EMBL" id="CP120733">
    <property type="protein sequence ID" value="WFD10515.1"/>
    <property type="molecule type" value="Genomic_DNA"/>
</dbReference>
<reference evidence="1 2" key="1">
    <citation type="submission" date="2023-03" db="EMBL/GenBank/DDBJ databases">
        <title>Complete genome sequence of Tepidibacter sp. SWIR-1, isolated from a deep-sea hydrothermal vent.</title>
        <authorList>
            <person name="Li X."/>
        </authorList>
    </citation>
    <scope>NUCLEOTIDE SEQUENCE [LARGE SCALE GENOMIC DNA]</scope>
    <source>
        <strain evidence="1 2">SWIR-1</strain>
    </source>
</reference>
<keyword evidence="2" id="KW-1185">Reference proteome</keyword>
<evidence type="ECO:0000313" key="2">
    <source>
        <dbReference type="Proteomes" id="UP001222800"/>
    </source>
</evidence>
<evidence type="ECO:0000313" key="1">
    <source>
        <dbReference type="EMBL" id="WFD10515.1"/>
    </source>
</evidence>
<dbReference type="InterPro" id="IPR046105">
    <property type="entry name" value="DUF6042"/>
</dbReference>
<name>A0ABY8EI35_9FIRM</name>
<dbReference type="Pfam" id="PF19508">
    <property type="entry name" value="DUF6042"/>
    <property type="match status" value="1"/>
</dbReference>
<gene>
    <name evidence="1" type="ORF">P4S50_00145</name>
</gene>